<dbReference type="AlphaFoldDB" id="H6L8A0"/>
<reference evidence="1 2" key="1">
    <citation type="journal article" date="2012" name="Stand. Genomic Sci.">
        <title>Complete genome sequencing and analysis of Saprospira grandis str. Lewin, a predatory marine bacterium.</title>
        <authorList>
            <person name="Saw J.H."/>
            <person name="Yuryev A."/>
            <person name="Kanbe M."/>
            <person name="Hou S."/>
            <person name="Young A.G."/>
            <person name="Aizawa S."/>
            <person name="Alam M."/>
        </authorList>
    </citation>
    <scope>NUCLEOTIDE SEQUENCE [LARGE SCALE GENOMIC DNA]</scope>
    <source>
        <strain evidence="1 2">Lewin</strain>
    </source>
</reference>
<accession>H6L8A0</accession>
<dbReference type="KEGG" id="sgn:SGRA_3748"/>
<dbReference type="InterPro" id="IPR008886">
    <property type="entry name" value="UPF0227/Esterase_YqiA"/>
</dbReference>
<evidence type="ECO:0008006" key="3">
    <source>
        <dbReference type="Google" id="ProtNLM"/>
    </source>
</evidence>
<dbReference type="Proteomes" id="UP000007519">
    <property type="component" value="Chromosome"/>
</dbReference>
<protein>
    <recommendedName>
        <fullName evidence="3">Esterase</fullName>
    </recommendedName>
</protein>
<dbReference type="EMBL" id="CP002831">
    <property type="protein sequence ID" value="AFC26464.1"/>
    <property type="molecule type" value="Genomic_DNA"/>
</dbReference>
<evidence type="ECO:0000313" key="2">
    <source>
        <dbReference type="Proteomes" id="UP000007519"/>
    </source>
</evidence>
<sequence>MKIAYFHGLESKVGGPKPNWLQAEGHEVWAPPMPYKSQPFLFEMTQKAVLEQEIELLVGSSMGGYFAYHLARLLDIPALLFNPALGVRSVKVKADQSGEETPLLLLAFGQNDQLIAPSSSQAFLAANWPQKEQLHYLWGEHGHRTPLPFFQQGVKEILRLL</sequence>
<dbReference type="HOGENOM" id="CLU_1493608_0_0_10"/>
<evidence type="ECO:0000313" key="1">
    <source>
        <dbReference type="EMBL" id="AFC26464.1"/>
    </source>
</evidence>
<keyword evidence="2" id="KW-1185">Reference proteome</keyword>
<dbReference type="InterPro" id="IPR029058">
    <property type="entry name" value="AB_hydrolase_fold"/>
</dbReference>
<dbReference type="RefSeq" id="WP_015694051.1">
    <property type="nucleotide sequence ID" value="NC_016940.1"/>
</dbReference>
<organism evidence="1 2">
    <name type="scientific">Saprospira grandis (strain Lewin)</name>
    <dbReference type="NCBI Taxonomy" id="984262"/>
    <lineage>
        <taxon>Bacteria</taxon>
        <taxon>Pseudomonadati</taxon>
        <taxon>Bacteroidota</taxon>
        <taxon>Saprospiria</taxon>
        <taxon>Saprospirales</taxon>
        <taxon>Saprospiraceae</taxon>
        <taxon>Saprospira</taxon>
    </lineage>
</organism>
<gene>
    <name evidence="1" type="ordered locus">SGRA_3748</name>
</gene>
<dbReference type="STRING" id="984262.SGRA_3748"/>
<proteinExistence type="predicted"/>
<dbReference type="SUPFAM" id="SSF53474">
    <property type="entry name" value="alpha/beta-Hydrolases"/>
    <property type="match status" value="1"/>
</dbReference>
<dbReference type="Pfam" id="PF05728">
    <property type="entry name" value="UPF0227"/>
    <property type="match status" value="1"/>
</dbReference>
<dbReference type="OrthoDB" id="1438136at2"/>
<name>H6L8A0_SAPGL</name>
<dbReference type="Gene3D" id="3.40.50.1820">
    <property type="entry name" value="alpha/beta hydrolase"/>
    <property type="match status" value="1"/>
</dbReference>
<dbReference type="eggNOG" id="COG3150">
    <property type="taxonomic scope" value="Bacteria"/>
</dbReference>